<comment type="caution">
    <text evidence="2">The sequence shown here is derived from an EMBL/GenBank/DDBJ whole genome shotgun (WGS) entry which is preliminary data.</text>
</comment>
<dbReference type="EMBL" id="BLXT01000546">
    <property type="protein sequence ID" value="GFN78152.1"/>
    <property type="molecule type" value="Genomic_DNA"/>
</dbReference>
<sequence length="112" mass="11785">MPGQCVGERFESYQKYPADLKANALTIAPPTTPSDKASSPQQGDLKLSGILSGQGTGVAAQTRDRRVLADLRADSLSTVPPTTLICPKSAEPKSIKQIMGIIVIALFSDKSA</sequence>
<reference evidence="2 3" key="1">
    <citation type="journal article" date="2021" name="Elife">
        <title>Chloroplast acquisition without the gene transfer in kleptoplastic sea slugs, Plakobranchus ocellatus.</title>
        <authorList>
            <person name="Maeda T."/>
            <person name="Takahashi S."/>
            <person name="Yoshida T."/>
            <person name="Shimamura S."/>
            <person name="Takaki Y."/>
            <person name="Nagai Y."/>
            <person name="Toyoda A."/>
            <person name="Suzuki Y."/>
            <person name="Arimoto A."/>
            <person name="Ishii H."/>
            <person name="Satoh N."/>
            <person name="Nishiyama T."/>
            <person name="Hasebe M."/>
            <person name="Maruyama T."/>
            <person name="Minagawa J."/>
            <person name="Obokata J."/>
            <person name="Shigenobu S."/>
        </authorList>
    </citation>
    <scope>NUCLEOTIDE SEQUENCE [LARGE SCALE GENOMIC DNA]</scope>
</reference>
<protein>
    <submittedName>
        <fullName evidence="2">Uncharacterized protein</fullName>
    </submittedName>
</protein>
<dbReference type="AlphaFoldDB" id="A0AAV3Y6H4"/>
<keyword evidence="3" id="KW-1185">Reference proteome</keyword>
<organism evidence="2 3">
    <name type="scientific">Plakobranchus ocellatus</name>
    <dbReference type="NCBI Taxonomy" id="259542"/>
    <lineage>
        <taxon>Eukaryota</taxon>
        <taxon>Metazoa</taxon>
        <taxon>Spiralia</taxon>
        <taxon>Lophotrochozoa</taxon>
        <taxon>Mollusca</taxon>
        <taxon>Gastropoda</taxon>
        <taxon>Heterobranchia</taxon>
        <taxon>Euthyneura</taxon>
        <taxon>Panpulmonata</taxon>
        <taxon>Sacoglossa</taxon>
        <taxon>Placobranchoidea</taxon>
        <taxon>Plakobranchidae</taxon>
        <taxon>Plakobranchus</taxon>
    </lineage>
</organism>
<feature type="compositionally biased region" description="Polar residues" evidence="1">
    <location>
        <begin position="33"/>
        <end position="42"/>
    </location>
</feature>
<evidence type="ECO:0000256" key="1">
    <source>
        <dbReference type="SAM" id="MobiDB-lite"/>
    </source>
</evidence>
<accession>A0AAV3Y6H4</accession>
<dbReference type="Proteomes" id="UP000735302">
    <property type="component" value="Unassembled WGS sequence"/>
</dbReference>
<proteinExistence type="predicted"/>
<evidence type="ECO:0000313" key="2">
    <source>
        <dbReference type="EMBL" id="GFN78152.1"/>
    </source>
</evidence>
<feature type="region of interest" description="Disordered" evidence="1">
    <location>
        <begin position="25"/>
        <end position="50"/>
    </location>
</feature>
<name>A0AAV3Y6H4_9GAST</name>
<evidence type="ECO:0000313" key="3">
    <source>
        <dbReference type="Proteomes" id="UP000735302"/>
    </source>
</evidence>
<gene>
    <name evidence="2" type="ORF">PoB_000465800</name>
</gene>